<gene>
    <name evidence="1" type="ORF">S01H1_32391</name>
</gene>
<dbReference type="EMBL" id="BARS01020049">
    <property type="protein sequence ID" value="GAG02783.1"/>
    <property type="molecule type" value="Genomic_DNA"/>
</dbReference>
<feature type="non-terminal residue" evidence="1">
    <location>
        <position position="1"/>
    </location>
</feature>
<accession>X0UR65</accession>
<dbReference type="AlphaFoldDB" id="X0UR65"/>
<organism evidence="1">
    <name type="scientific">marine sediment metagenome</name>
    <dbReference type="NCBI Taxonomy" id="412755"/>
    <lineage>
        <taxon>unclassified sequences</taxon>
        <taxon>metagenomes</taxon>
        <taxon>ecological metagenomes</taxon>
    </lineage>
</organism>
<comment type="caution">
    <text evidence="1">The sequence shown here is derived from an EMBL/GenBank/DDBJ whole genome shotgun (WGS) entry which is preliminary data.</text>
</comment>
<proteinExistence type="predicted"/>
<name>X0UR65_9ZZZZ</name>
<protein>
    <submittedName>
        <fullName evidence="1">Uncharacterized protein</fullName>
    </submittedName>
</protein>
<reference evidence="1" key="1">
    <citation type="journal article" date="2014" name="Front. Microbiol.">
        <title>High frequency of phylogenetically diverse reductive dehalogenase-homologous genes in deep subseafloor sedimentary metagenomes.</title>
        <authorList>
            <person name="Kawai M."/>
            <person name="Futagami T."/>
            <person name="Toyoda A."/>
            <person name="Takaki Y."/>
            <person name="Nishi S."/>
            <person name="Hori S."/>
            <person name="Arai W."/>
            <person name="Tsubouchi T."/>
            <person name="Morono Y."/>
            <person name="Uchiyama I."/>
            <person name="Ito T."/>
            <person name="Fujiyama A."/>
            <person name="Inagaki F."/>
            <person name="Takami H."/>
        </authorList>
    </citation>
    <scope>NUCLEOTIDE SEQUENCE</scope>
    <source>
        <strain evidence="1">Expedition CK06-06</strain>
    </source>
</reference>
<evidence type="ECO:0000313" key="1">
    <source>
        <dbReference type="EMBL" id="GAG02783.1"/>
    </source>
</evidence>
<sequence>SDYVLRRHGINSELRKSKTVLSQNDCRKSYFDVLDYLDSQVKN</sequence>